<keyword evidence="3" id="KW-0813">Transport</keyword>
<evidence type="ECO:0000256" key="7">
    <source>
        <dbReference type="ARBA" id="ARBA00022840"/>
    </source>
</evidence>
<dbReference type="SUPFAM" id="SSF81665">
    <property type="entry name" value="Calcium ATPase, transmembrane domain M"/>
    <property type="match status" value="1"/>
</dbReference>
<dbReference type="NCBIfam" id="TIGR01494">
    <property type="entry name" value="ATPase_P-type"/>
    <property type="match status" value="1"/>
</dbReference>
<feature type="transmembrane region" description="Helical" evidence="11">
    <location>
        <begin position="205"/>
        <end position="223"/>
    </location>
</feature>
<dbReference type="GO" id="GO:0005524">
    <property type="term" value="F:ATP binding"/>
    <property type="evidence" value="ECO:0007669"/>
    <property type="project" value="UniProtKB-UniRule"/>
</dbReference>
<dbReference type="EMBL" id="JPSP01000004">
    <property type="protein sequence ID" value="KFF41704.1"/>
    <property type="molecule type" value="Genomic_DNA"/>
</dbReference>
<dbReference type="InterPro" id="IPR008250">
    <property type="entry name" value="ATPase_P-typ_transduc_dom_A_sf"/>
</dbReference>
<feature type="transmembrane region" description="Helical" evidence="11">
    <location>
        <begin position="409"/>
        <end position="435"/>
    </location>
</feature>
<dbReference type="CDD" id="cd02094">
    <property type="entry name" value="P-type_ATPase_Cu-like"/>
    <property type="match status" value="1"/>
</dbReference>
<feature type="transmembrane region" description="Helical" evidence="11">
    <location>
        <begin position="746"/>
        <end position="766"/>
    </location>
</feature>
<evidence type="ECO:0000256" key="3">
    <source>
        <dbReference type="ARBA" id="ARBA00022448"/>
    </source>
</evidence>
<dbReference type="PRINTS" id="PR00943">
    <property type="entry name" value="CUATPASE"/>
</dbReference>
<reference evidence="13 14" key="1">
    <citation type="submission" date="2014-08" db="EMBL/GenBank/DDBJ databases">
        <title>Comparative genomics reveals surprising divergence of two closely related strains of uncultivated UCYN-A cyanobacteria.</title>
        <authorList>
            <person name="Bombar D."/>
            <person name="Heller P."/>
            <person name="Sanchez-Baracaldo P."/>
            <person name="Carter B.J."/>
            <person name="Zert J.P."/>
        </authorList>
    </citation>
    <scope>NUCLEOTIDE SEQUENCE [LARGE SCALE GENOMIC DNA]</scope>
</reference>
<proteinExistence type="inferred from homology"/>
<evidence type="ECO:0000259" key="12">
    <source>
        <dbReference type="PROSITE" id="PS50846"/>
    </source>
</evidence>
<name>A0A086CHP0_9CHRO</name>
<dbReference type="InterPro" id="IPR018303">
    <property type="entry name" value="ATPase_P-typ_P_site"/>
</dbReference>
<feature type="transmembrane region" description="Helical" evidence="11">
    <location>
        <begin position="179"/>
        <end position="199"/>
    </location>
</feature>
<keyword evidence="8" id="KW-1278">Translocase</keyword>
<dbReference type="GO" id="GO:0055070">
    <property type="term" value="P:copper ion homeostasis"/>
    <property type="evidence" value="ECO:0007669"/>
    <property type="project" value="TreeGrafter"/>
</dbReference>
<dbReference type="PRINTS" id="PR00119">
    <property type="entry name" value="CATATPASE"/>
</dbReference>
<dbReference type="PROSITE" id="PS00154">
    <property type="entry name" value="ATPASE_E1_E2"/>
    <property type="match status" value="1"/>
</dbReference>
<keyword evidence="13" id="KW-0378">Hydrolase</keyword>
<dbReference type="Pfam" id="PF00122">
    <property type="entry name" value="E1-E2_ATPase"/>
    <property type="match status" value="1"/>
</dbReference>
<dbReference type="GO" id="GO:0005886">
    <property type="term" value="C:plasma membrane"/>
    <property type="evidence" value="ECO:0007669"/>
    <property type="project" value="UniProtKB-SubCell"/>
</dbReference>
<dbReference type="NCBIfam" id="TIGR01525">
    <property type="entry name" value="ATPase-IB_hvy"/>
    <property type="match status" value="1"/>
</dbReference>
<dbReference type="SUPFAM" id="SSF56784">
    <property type="entry name" value="HAD-like"/>
    <property type="match status" value="1"/>
</dbReference>
<dbReference type="InterPro" id="IPR023214">
    <property type="entry name" value="HAD_sf"/>
</dbReference>
<keyword evidence="4 11" id="KW-0812">Transmembrane</keyword>
<dbReference type="FunFam" id="3.30.70.100:FF:000001">
    <property type="entry name" value="ATPase copper transporting beta"/>
    <property type="match status" value="1"/>
</dbReference>
<evidence type="ECO:0000256" key="8">
    <source>
        <dbReference type="ARBA" id="ARBA00022967"/>
    </source>
</evidence>
<dbReference type="STRING" id="1527444.ucyna2_00580"/>
<dbReference type="eggNOG" id="COG2217">
    <property type="taxonomic scope" value="Bacteria"/>
</dbReference>
<dbReference type="GO" id="GO:0043682">
    <property type="term" value="F:P-type divalent copper transporter activity"/>
    <property type="evidence" value="ECO:0007669"/>
    <property type="project" value="TreeGrafter"/>
</dbReference>
<evidence type="ECO:0000256" key="1">
    <source>
        <dbReference type="ARBA" id="ARBA00004651"/>
    </source>
</evidence>
<dbReference type="InterPro" id="IPR006121">
    <property type="entry name" value="HMA_dom"/>
</dbReference>
<comment type="subcellular location">
    <subcellularLocation>
        <location evidence="1">Cell membrane</location>
        <topology evidence="1">Multi-pass membrane protein</topology>
    </subcellularLocation>
</comment>
<protein>
    <submittedName>
        <fullName evidence="13">Copper/silver-translocating P-type ATPase</fullName>
        <ecNumber evidence="13">3.6.3.4</ecNumber>
    </submittedName>
</protein>
<dbReference type="PATRIC" id="fig|1527444.3.peg.557"/>
<keyword evidence="9 11" id="KW-1133">Transmembrane helix</keyword>
<evidence type="ECO:0000256" key="9">
    <source>
        <dbReference type="ARBA" id="ARBA00022989"/>
    </source>
</evidence>
<dbReference type="InterPro" id="IPR023298">
    <property type="entry name" value="ATPase_P-typ_TM_dom_sf"/>
</dbReference>
<dbReference type="FunFam" id="2.70.150.10:FF:000002">
    <property type="entry name" value="Copper-transporting ATPase 1, putative"/>
    <property type="match status" value="1"/>
</dbReference>
<accession>A0A086CHP0</accession>
<dbReference type="Gene3D" id="3.40.50.1000">
    <property type="entry name" value="HAD superfamily/HAD-like"/>
    <property type="match status" value="1"/>
</dbReference>
<dbReference type="SFLD" id="SFLDF00027">
    <property type="entry name" value="p-type_atpase"/>
    <property type="match status" value="1"/>
</dbReference>
<dbReference type="EC" id="3.6.3.4" evidence="13"/>
<keyword evidence="11" id="KW-1003">Cell membrane</keyword>
<dbReference type="InterPro" id="IPR023299">
    <property type="entry name" value="ATPase_P-typ_cyto_dom_N"/>
</dbReference>
<keyword evidence="5 11" id="KW-0479">Metal-binding</keyword>
<dbReference type="CDD" id="cd00371">
    <property type="entry name" value="HMA"/>
    <property type="match status" value="1"/>
</dbReference>
<dbReference type="PANTHER" id="PTHR43520">
    <property type="entry name" value="ATP7, ISOFORM B"/>
    <property type="match status" value="1"/>
</dbReference>
<evidence type="ECO:0000313" key="14">
    <source>
        <dbReference type="Proteomes" id="UP000028922"/>
    </source>
</evidence>
<feature type="transmembrane region" description="Helical" evidence="11">
    <location>
        <begin position="365"/>
        <end position="389"/>
    </location>
</feature>
<evidence type="ECO:0000313" key="13">
    <source>
        <dbReference type="EMBL" id="KFF41704.1"/>
    </source>
</evidence>
<keyword evidence="7 11" id="KW-0067">ATP-binding</keyword>
<dbReference type="InterPro" id="IPR036412">
    <property type="entry name" value="HAD-like_sf"/>
</dbReference>
<dbReference type="InterPro" id="IPR027256">
    <property type="entry name" value="P-typ_ATPase_IB"/>
</dbReference>
<dbReference type="InterPro" id="IPR017969">
    <property type="entry name" value="Heavy-metal-associated_CS"/>
</dbReference>
<evidence type="ECO:0000256" key="2">
    <source>
        <dbReference type="ARBA" id="ARBA00006024"/>
    </source>
</evidence>
<sequence length="772" mass="83603">MTSLLQESKENISSSLLKTITLDVEGMKCASCVKAVEKKLLEQPGVISAQVNLITEVAVVEYNTEAVQSSSLTEKLTIIGFPSSVRTSQNLTIQQRKLKSNQHQQKEETQQKINLSIATILIFISNLGHLTYIGGPDFFILNDLRFHWVLATIAIVIPGFDIFLDGWRGLVNGIANMNTLVGLGTFSAYSISCVALIFPDLGWECFFDEPVMLLGFILLGRILEKRAKNRASSAIESLIELQPALARLSSDPFSENQSSIEIPVEQVRLGEYIKILPGDKIPVDGRIITGETTIDESLVTGESMPVVKKTGEEVFVGTLNHSGLIIIETTRIGKNTTLAQIISSVENAQISKAPIQKLTDTIAGYFAYGIMFLSVSIFIFWLNIGTAWYPQVLNTSHHSTPFLLSLKLAISVLVVACPCALGLATPMAILVGTGIGAKKGILIKSGDILEKVPQLHGIVFDKTGTLTTGHPVVTNYKSFGLLSPQYLLQLAATVESGTNHPLGLAIIGEADKQNLPLLKAEDFYTKIGSGVTAKIQGKDVWLGNKSWLVDNEFNFDSSSYHAESLAEKAETIIYVGINKSIEGFLTLKDTLRLDAKETILELKKQGLEVILLTGDNPKVAAAIATELGISKFFAQITPNNKATIIKDLQKKGRIAMVGDGINDAPALAQADIGISLQGSTQIALESSDIVLMSGRIWDITTAINLSLATFTKIRQNLLWAFGYNTLSIPLAGGILLPSLGFTINPVIAAALMASSSIIVVINSLSLRYQFRE</sequence>
<dbReference type="PROSITE" id="PS50846">
    <property type="entry name" value="HMA_2"/>
    <property type="match status" value="1"/>
</dbReference>
<dbReference type="PANTHER" id="PTHR43520:SF8">
    <property type="entry name" value="P-TYPE CU(+) TRANSPORTER"/>
    <property type="match status" value="1"/>
</dbReference>
<comment type="caution">
    <text evidence="13">The sequence shown here is derived from an EMBL/GenBank/DDBJ whole genome shotgun (WGS) entry which is preliminary data.</text>
</comment>
<dbReference type="InterPro" id="IPR001757">
    <property type="entry name" value="P_typ_ATPase"/>
</dbReference>
<dbReference type="InterPro" id="IPR059000">
    <property type="entry name" value="ATPase_P-type_domA"/>
</dbReference>
<dbReference type="InterPro" id="IPR044492">
    <property type="entry name" value="P_typ_ATPase_HD_dom"/>
</dbReference>
<dbReference type="SUPFAM" id="SSF81653">
    <property type="entry name" value="Calcium ATPase, transduction domain A"/>
    <property type="match status" value="1"/>
</dbReference>
<dbReference type="GO" id="GO:0005507">
    <property type="term" value="F:copper ion binding"/>
    <property type="evidence" value="ECO:0007669"/>
    <property type="project" value="TreeGrafter"/>
</dbReference>
<dbReference type="Gene3D" id="2.70.150.10">
    <property type="entry name" value="Calcium-transporting ATPase, cytoplasmic transduction domain A"/>
    <property type="match status" value="1"/>
</dbReference>
<dbReference type="SFLD" id="SFLDG00002">
    <property type="entry name" value="C1.7:_P-type_atpase_like"/>
    <property type="match status" value="1"/>
</dbReference>
<feature type="domain" description="HMA" evidence="12">
    <location>
        <begin position="18"/>
        <end position="84"/>
    </location>
</feature>
<dbReference type="SUPFAM" id="SSF55008">
    <property type="entry name" value="HMA, heavy metal-associated domain"/>
    <property type="match status" value="1"/>
</dbReference>
<evidence type="ECO:0000256" key="11">
    <source>
        <dbReference type="RuleBase" id="RU362081"/>
    </source>
</evidence>
<dbReference type="GO" id="GO:0016887">
    <property type="term" value="F:ATP hydrolysis activity"/>
    <property type="evidence" value="ECO:0007669"/>
    <property type="project" value="InterPro"/>
</dbReference>
<dbReference type="Gene3D" id="3.40.1110.10">
    <property type="entry name" value="Calcium-transporting ATPase, cytoplasmic domain N"/>
    <property type="match status" value="1"/>
</dbReference>
<dbReference type="AlphaFoldDB" id="A0A086CHP0"/>
<organism evidence="13 14">
    <name type="scientific">Candidatus Atelocyanobacterium thalassa isolate SIO64986</name>
    <dbReference type="NCBI Taxonomy" id="1527444"/>
    <lineage>
        <taxon>Bacteria</taxon>
        <taxon>Bacillati</taxon>
        <taxon>Cyanobacteriota</taxon>
        <taxon>Cyanophyceae</taxon>
        <taxon>Oscillatoriophycideae</taxon>
        <taxon>Chroococcales</taxon>
        <taxon>Aphanothecaceae</taxon>
        <taxon>Candidatus Atelocyanobacterium</taxon>
        <taxon>Candidatus Atelocyanobacterium thalassae</taxon>
    </lineage>
</organism>
<dbReference type="InterPro" id="IPR036163">
    <property type="entry name" value="HMA_dom_sf"/>
</dbReference>
<evidence type="ECO:0000256" key="6">
    <source>
        <dbReference type="ARBA" id="ARBA00022741"/>
    </source>
</evidence>
<evidence type="ECO:0000256" key="10">
    <source>
        <dbReference type="ARBA" id="ARBA00023136"/>
    </source>
</evidence>
<evidence type="ECO:0000256" key="4">
    <source>
        <dbReference type="ARBA" id="ARBA00022692"/>
    </source>
</evidence>
<evidence type="ECO:0000256" key="5">
    <source>
        <dbReference type="ARBA" id="ARBA00022723"/>
    </source>
</evidence>
<keyword evidence="6 11" id="KW-0547">Nucleotide-binding</keyword>
<dbReference type="PROSITE" id="PS01047">
    <property type="entry name" value="HMA_1"/>
    <property type="match status" value="1"/>
</dbReference>
<feature type="transmembrane region" description="Helical" evidence="11">
    <location>
        <begin position="717"/>
        <end position="740"/>
    </location>
</feature>
<feature type="transmembrane region" description="Helical" evidence="11">
    <location>
        <begin position="146"/>
        <end position="167"/>
    </location>
</feature>
<feature type="transmembrane region" description="Helical" evidence="11">
    <location>
        <begin position="113"/>
        <end position="134"/>
    </location>
</feature>
<dbReference type="Proteomes" id="UP000028922">
    <property type="component" value="Unassembled WGS sequence"/>
</dbReference>
<dbReference type="Pfam" id="PF00702">
    <property type="entry name" value="Hydrolase"/>
    <property type="match status" value="1"/>
</dbReference>
<dbReference type="Pfam" id="PF00403">
    <property type="entry name" value="HMA"/>
    <property type="match status" value="1"/>
</dbReference>
<dbReference type="Gene3D" id="3.30.70.100">
    <property type="match status" value="1"/>
</dbReference>
<dbReference type="NCBIfam" id="TIGR01511">
    <property type="entry name" value="ATPase-IB1_Cu"/>
    <property type="match status" value="1"/>
</dbReference>
<dbReference type="SFLD" id="SFLDS00003">
    <property type="entry name" value="Haloacid_Dehalogenase"/>
    <property type="match status" value="1"/>
</dbReference>
<gene>
    <name evidence="13" type="ORF">ucyna2_00580</name>
</gene>
<keyword evidence="10 11" id="KW-0472">Membrane</keyword>
<comment type="similarity">
    <text evidence="2 11">Belongs to the cation transport ATPase (P-type) (TC 3.A.3) family. Type IB subfamily.</text>
</comment>